<sequence length="713" mass="82076">MKRLALYLYPFFILGILFYSSRNFFYLGAVLSALFFMIYKKKKWLGIFIAAFFIIGITAAYVHGNIYNNKYKIIKSLNILEGFVVEKNRESYIVKNFDCNYRIQLKVYGKKDINAGDYIKFTGEIKNKPYYKNLIMNAYSINAYVNCYNYEIQKTKRNNIITIPIRVKYRIIDKLLSMDNVGGSFICGLIFGYDDDMSYEDRENFNQLGISHILAVSGFNIGIIFYFIKFILRNAPSKLRYSISIIFCLIYTFLSGFQPSIIRAFLLIVLVTTSKILNRMNDSLSILTIAGYIMLIFNSYFIYNAGFLLSFSATYGIIVLDGKIKDIIPEKLKLFKDEISVALSAFLATFPIVIWYNGYISLISVVVNILISPFIALLTVFSFITTIIYVIIKVDFIFYPVLYLGGLFINIVKILTKINLIWTTGRPSLTFIILYYAFIILTFKLVKIKIKNIYLNLIKYLFAFCIIFSLFYHPPLLKIHFLNVGQGDSIFIETPERYSILIDTGPAFMDYCAAKDVVVPYIKRCGYNKINLLILTHMHSDHAGGLEYIIKNFNVDSLLTYKNPEDNKYDFVELSSGDRIKIKDLIIDILYPDAEKDNTLNGNETCLVMNVKYKKYSMLLTADAQRDVMDNILGQFDVVKIPHHGSAESLSYKMLDNSKISTAIISVGKNNFNHPSQKVIKALTERGIKVFRTDEYGNITIETLGEGYKIYFR</sequence>
<keyword evidence="9" id="KW-1185">Reference proteome</keyword>
<dbReference type="PANTHER" id="PTHR30619:SF7">
    <property type="entry name" value="BETA-LACTAMASE DOMAIN PROTEIN"/>
    <property type="match status" value="1"/>
</dbReference>
<feature type="transmembrane region" description="Helical" evidence="6">
    <location>
        <begin position="244"/>
        <end position="269"/>
    </location>
</feature>
<feature type="transmembrane region" description="Helical" evidence="6">
    <location>
        <begin position="7"/>
        <end position="38"/>
    </location>
</feature>
<feature type="transmembrane region" description="Helical" evidence="6">
    <location>
        <begin position="44"/>
        <end position="62"/>
    </location>
</feature>
<dbReference type="STRING" id="1147123.SAMN05443428_11663"/>
<feature type="transmembrane region" description="Helical" evidence="6">
    <location>
        <begin position="428"/>
        <end position="446"/>
    </location>
</feature>
<protein>
    <submittedName>
        <fullName evidence="8">Competence protein ComEC</fullName>
    </submittedName>
</protein>
<dbReference type="CDD" id="cd07731">
    <property type="entry name" value="ComA-like_MBL-fold"/>
    <property type="match status" value="1"/>
</dbReference>
<evidence type="ECO:0000259" key="7">
    <source>
        <dbReference type="SMART" id="SM00849"/>
    </source>
</evidence>
<evidence type="ECO:0000313" key="8">
    <source>
        <dbReference type="EMBL" id="SKA94802.1"/>
    </source>
</evidence>
<comment type="subcellular location">
    <subcellularLocation>
        <location evidence="1">Cell membrane</location>
        <topology evidence="1">Multi-pass membrane protein</topology>
    </subcellularLocation>
</comment>
<evidence type="ECO:0000256" key="1">
    <source>
        <dbReference type="ARBA" id="ARBA00004651"/>
    </source>
</evidence>
<name>A0A1T4XZ19_9CLOT</name>
<keyword evidence="2" id="KW-1003">Cell membrane</keyword>
<dbReference type="AlphaFoldDB" id="A0A1T4XZ19"/>
<feature type="transmembrane region" description="Helical" evidence="6">
    <location>
        <begin position="362"/>
        <end position="389"/>
    </location>
</feature>
<feature type="transmembrane region" description="Helical" evidence="6">
    <location>
        <begin position="213"/>
        <end position="232"/>
    </location>
</feature>
<evidence type="ECO:0000256" key="3">
    <source>
        <dbReference type="ARBA" id="ARBA00022692"/>
    </source>
</evidence>
<organism evidence="8 9">
    <name type="scientific">Caloramator quimbayensis</name>
    <dbReference type="NCBI Taxonomy" id="1147123"/>
    <lineage>
        <taxon>Bacteria</taxon>
        <taxon>Bacillati</taxon>
        <taxon>Bacillota</taxon>
        <taxon>Clostridia</taxon>
        <taxon>Eubacteriales</taxon>
        <taxon>Clostridiaceae</taxon>
        <taxon>Caloramator</taxon>
    </lineage>
</organism>
<feature type="transmembrane region" description="Helical" evidence="6">
    <location>
        <begin position="289"/>
        <end position="318"/>
    </location>
</feature>
<dbReference type="InterPro" id="IPR035681">
    <property type="entry name" value="ComA-like_MBL"/>
</dbReference>
<evidence type="ECO:0000313" key="9">
    <source>
        <dbReference type="Proteomes" id="UP000190105"/>
    </source>
</evidence>
<dbReference type="PANTHER" id="PTHR30619">
    <property type="entry name" value="DNA INTERNALIZATION/COMPETENCE PROTEIN COMEC/REC2"/>
    <property type="match status" value="1"/>
</dbReference>
<dbReference type="Proteomes" id="UP000190105">
    <property type="component" value="Unassembled WGS sequence"/>
</dbReference>
<feature type="transmembrane region" description="Helical" evidence="6">
    <location>
        <begin position="175"/>
        <end position="193"/>
    </location>
</feature>
<dbReference type="GO" id="GO:0005886">
    <property type="term" value="C:plasma membrane"/>
    <property type="evidence" value="ECO:0007669"/>
    <property type="project" value="UniProtKB-SubCell"/>
</dbReference>
<feature type="transmembrane region" description="Helical" evidence="6">
    <location>
        <begin position="396"/>
        <end position="416"/>
    </location>
</feature>
<accession>A0A1T4XZ19</accession>
<dbReference type="RefSeq" id="WP_078697111.1">
    <property type="nucleotide sequence ID" value="NZ_FUYH01000016.1"/>
</dbReference>
<evidence type="ECO:0000256" key="6">
    <source>
        <dbReference type="SAM" id="Phobius"/>
    </source>
</evidence>
<keyword evidence="4 6" id="KW-1133">Transmembrane helix</keyword>
<gene>
    <name evidence="8" type="ORF">SAMN05443428_11663</name>
</gene>
<dbReference type="Pfam" id="PF03772">
    <property type="entry name" value="Competence"/>
    <property type="match status" value="1"/>
</dbReference>
<dbReference type="InterPro" id="IPR036866">
    <property type="entry name" value="RibonucZ/Hydroxyglut_hydro"/>
</dbReference>
<dbReference type="NCBIfam" id="TIGR00360">
    <property type="entry name" value="ComEC_N-term"/>
    <property type="match status" value="1"/>
</dbReference>
<feature type="transmembrane region" description="Helical" evidence="6">
    <location>
        <begin position="339"/>
        <end position="356"/>
    </location>
</feature>
<reference evidence="9" key="1">
    <citation type="submission" date="2017-02" db="EMBL/GenBank/DDBJ databases">
        <authorList>
            <person name="Varghese N."/>
            <person name="Submissions S."/>
        </authorList>
    </citation>
    <scope>NUCLEOTIDE SEQUENCE [LARGE SCALE GENOMIC DNA]</scope>
    <source>
        <strain evidence="9">USBA 833</strain>
    </source>
</reference>
<dbReference type="GO" id="GO:0030420">
    <property type="term" value="P:establishment of competence for transformation"/>
    <property type="evidence" value="ECO:0007669"/>
    <property type="project" value="InterPro"/>
</dbReference>
<feature type="transmembrane region" description="Helical" evidence="6">
    <location>
        <begin position="453"/>
        <end position="472"/>
    </location>
</feature>
<evidence type="ECO:0000256" key="4">
    <source>
        <dbReference type="ARBA" id="ARBA00022989"/>
    </source>
</evidence>
<feature type="domain" description="Metallo-beta-lactamase" evidence="7">
    <location>
        <begin position="486"/>
        <end position="669"/>
    </location>
</feature>
<dbReference type="EMBL" id="FUYH01000016">
    <property type="protein sequence ID" value="SKA94802.1"/>
    <property type="molecule type" value="Genomic_DNA"/>
</dbReference>
<dbReference type="OrthoDB" id="9761531at2"/>
<dbReference type="Pfam" id="PF00753">
    <property type="entry name" value="Lactamase_B"/>
    <property type="match status" value="1"/>
</dbReference>
<dbReference type="InterPro" id="IPR004477">
    <property type="entry name" value="ComEC_N"/>
</dbReference>
<dbReference type="InterPro" id="IPR001279">
    <property type="entry name" value="Metallo-B-lactamas"/>
</dbReference>
<proteinExistence type="predicted"/>
<dbReference type="InterPro" id="IPR052159">
    <property type="entry name" value="Competence_DNA_uptake"/>
</dbReference>
<keyword evidence="3 6" id="KW-0812">Transmembrane</keyword>
<dbReference type="Gene3D" id="3.60.15.10">
    <property type="entry name" value="Ribonuclease Z/Hydroxyacylglutathione hydrolase-like"/>
    <property type="match status" value="1"/>
</dbReference>
<dbReference type="InterPro" id="IPR004797">
    <property type="entry name" value="Competence_ComEC/Rec2"/>
</dbReference>
<dbReference type="SMART" id="SM00849">
    <property type="entry name" value="Lactamase_B"/>
    <property type="match status" value="1"/>
</dbReference>
<evidence type="ECO:0000256" key="2">
    <source>
        <dbReference type="ARBA" id="ARBA00022475"/>
    </source>
</evidence>
<evidence type="ECO:0000256" key="5">
    <source>
        <dbReference type="ARBA" id="ARBA00023136"/>
    </source>
</evidence>
<keyword evidence="5 6" id="KW-0472">Membrane</keyword>
<dbReference type="SUPFAM" id="SSF56281">
    <property type="entry name" value="Metallo-hydrolase/oxidoreductase"/>
    <property type="match status" value="1"/>
</dbReference>
<dbReference type="NCBIfam" id="TIGR00361">
    <property type="entry name" value="ComEC_Rec2"/>
    <property type="match status" value="1"/>
</dbReference>